<reference evidence="1" key="2">
    <citation type="submission" date="2019-07" db="EMBL/GenBank/DDBJ databases">
        <authorList>
            <person name="Buck C."/>
            <person name="Tisza M."/>
        </authorList>
    </citation>
    <scope>NUCLEOTIDE SEQUENCE</scope>
    <source>
        <strain evidence="1">4065</strain>
    </source>
</reference>
<sequence>MGEPLYGLQRFVRTNDSTVNVTVKSAVPSVNVPPAEPPTVNIAPANPEINVHPPAPAITVQSAPPAINVQAAPASVTVQPAVAPVNVAPASVTVNPDVRVALDLSEVQYKPELFIVGHGTHPWPQEDSILILEAKKGYNYLPFPAFHNKVESQIETKMASLLGSFNFNTNNTFRHALENELSRKMKSYVLGNEFLEIITNMVEVKTETIKADLTASINRDIRAAIAREYETKLNDFKTKFTTEHAEFITNTIVTVLEKAAKGEVGRAKRALDEFLASSASGRAISESDIDEKIRRYLVSFAPAKSDLDGINARINDLTSRLSNLNKSELQTINTKLTEITNRIAATASSTDLHTVNVTIHEIRGKLRELEYRIMLLEHARR</sequence>
<dbReference type="EMBL" id="BK010891">
    <property type="protein sequence ID" value="DAC80308.1"/>
    <property type="molecule type" value="Genomic_DNA"/>
</dbReference>
<accession>A0A5H3CM32</accession>
<evidence type="ECO:0000313" key="1">
    <source>
        <dbReference type="EMBL" id="DAC80308.1"/>
    </source>
</evidence>
<proteinExistence type="predicted"/>
<evidence type="ECO:0000313" key="2">
    <source>
        <dbReference type="Proteomes" id="UP001237034"/>
    </source>
</evidence>
<dbReference type="Proteomes" id="UP001237034">
    <property type="component" value="Segment"/>
</dbReference>
<organism evidence="1 2">
    <name type="scientific">Tilapia adomavirus 1</name>
    <dbReference type="NCBI Taxonomy" id="2597803"/>
    <lineage>
        <taxon>Viruses</taxon>
        <taxon>Adomaviruses</taxon>
    </lineage>
</organism>
<protein>
    <submittedName>
        <fullName evidence="1">LO4</fullName>
    </submittedName>
</protein>
<reference evidence="1" key="1">
    <citation type="journal article" date="2019" name="J. ISSAAS">
        <title>Identification of 'Missing Link' Families of Small DNA Tumor Viruses.</title>
        <authorList>
            <person name="Welch N.L."/>
            <person name="Tisza M.J."/>
            <person name="Belford A."/>
            <person name="Pastrana D.V."/>
            <person name="Pang Y.-Y.S."/>
            <person name="Schiller J.T."/>
            <person name="An P."/>
            <person name="Cantalupo P.G."/>
            <person name="Pipas J.M."/>
            <person name="Koda S."/>
            <person name="Subramaniam K."/>
            <person name="Waltzek T.B."/>
            <person name="Bian C."/>
            <person name="Shi Q."/>
            <person name="Ruan Z."/>
            <person name="Ng T.F.-F."/>
            <person name="Starrett G.J."/>
            <person name="Buck C.B."/>
        </authorList>
    </citation>
    <scope>NUCLEOTIDE SEQUENCE</scope>
    <source>
        <strain evidence="1">4065</strain>
    </source>
</reference>
<name>A0A5H3CM32_9VIRU</name>